<dbReference type="EMBL" id="QRGO01000001">
    <property type="protein sequence ID" value="RDV04089.1"/>
    <property type="molecule type" value="Genomic_DNA"/>
</dbReference>
<sequence length="131" mass="13382">MAVALYALTLVAPTAAFAASSSAAAAHCLTVMTDHHRSAASQSHDHHDGRDHATMAHEDANHAAPASDGNDQTAPADCCGLFCVSAVTPVVFGVLDAQFFALSQVALPTATSLLGHGSGRIDRPPRNLAAI</sequence>
<feature type="signal peptide" evidence="1">
    <location>
        <begin position="1"/>
        <end position="18"/>
    </location>
</feature>
<accession>A0A371B911</accession>
<dbReference type="AlphaFoldDB" id="A0A371B911"/>
<dbReference type="OrthoDB" id="8450366at2"/>
<comment type="caution">
    <text evidence="2">The sequence shown here is derived from an EMBL/GenBank/DDBJ whole genome shotgun (WGS) entry which is preliminary data.</text>
</comment>
<dbReference type="Proteomes" id="UP000263993">
    <property type="component" value="Unassembled WGS sequence"/>
</dbReference>
<evidence type="ECO:0000256" key="1">
    <source>
        <dbReference type="SAM" id="SignalP"/>
    </source>
</evidence>
<gene>
    <name evidence="2" type="ORF">DXH78_05500</name>
</gene>
<evidence type="ECO:0008006" key="4">
    <source>
        <dbReference type="Google" id="ProtNLM"/>
    </source>
</evidence>
<organism evidence="2 3">
    <name type="scientific">Undibacter mobilis</name>
    <dbReference type="NCBI Taxonomy" id="2292256"/>
    <lineage>
        <taxon>Bacteria</taxon>
        <taxon>Pseudomonadati</taxon>
        <taxon>Pseudomonadota</taxon>
        <taxon>Alphaproteobacteria</taxon>
        <taxon>Hyphomicrobiales</taxon>
        <taxon>Nitrobacteraceae</taxon>
        <taxon>Undibacter</taxon>
    </lineage>
</organism>
<dbReference type="RefSeq" id="WP_115516115.1">
    <property type="nucleotide sequence ID" value="NZ_QRGO01000001.1"/>
</dbReference>
<protein>
    <recommendedName>
        <fullName evidence="4">DUF2946 domain-containing protein</fullName>
    </recommendedName>
</protein>
<keyword evidence="3" id="KW-1185">Reference proteome</keyword>
<proteinExistence type="predicted"/>
<keyword evidence="1" id="KW-0732">Signal</keyword>
<name>A0A371B911_9BRAD</name>
<evidence type="ECO:0000313" key="3">
    <source>
        <dbReference type="Proteomes" id="UP000263993"/>
    </source>
</evidence>
<evidence type="ECO:0000313" key="2">
    <source>
        <dbReference type="EMBL" id="RDV04089.1"/>
    </source>
</evidence>
<feature type="chain" id="PRO_5017050850" description="DUF2946 domain-containing protein" evidence="1">
    <location>
        <begin position="19"/>
        <end position="131"/>
    </location>
</feature>
<reference evidence="3" key="1">
    <citation type="submission" date="2018-08" db="EMBL/GenBank/DDBJ databases">
        <authorList>
            <person name="Kim S.-J."/>
            <person name="Jung G.-Y."/>
        </authorList>
    </citation>
    <scope>NUCLEOTIDE SEQUENCE [LARGE SCALE GENOMIC DNA]</scope>
    <source>
        <strain evidence="3">GY_H</strain>
    </source>
</reference>